<evidence type="ECO:0000256" key="2">
    <source>
        <dbReference type="ARBA" id="ARBA00022737"/>
    </source>
</evidence>
<dbReference type="Pfam" id="PF24681">
    <property type="entry name" value="Kelch_KLHDC2_KLHL20_DRC7"/>
    <property type="match status" value="1"/>
</dbReference>
<evidence type="ECO:0000256" key="4">
    <source>
        <dbReference type="SAM" id="SignalP"/>
    </source>
</evidence>
<proteinExistence type="predicted"/>
<feature type="compositionally biased region" description="Polar residues" evidence="3">
    <location>
        <begin position="504"/>
        <end position="522"/>
    </location>
</feature>
<gene>
    <name evidence="5" type="ORF">DL89DRAFT_85896</name>
</gene>
<dbReference type="OrthoDB" id="1932706at2759"/>
<keyword evidence="1" id="KW-0880">Kelch repeat</keyword>
<keyword evidence="2" id="KW-0677">Repeat</keyword>
<accession>A0A1Y1WHL7</accession>
<name>A0A1Y1WHL7_9FUNG</name>
<protein>
    <recommendedName>
        <fullName evidence="7">Galactose oxidase</fullName>
    </recommendedName>
</protein>
<dbReference type="PANTHER" id="PTHR46093:SF18">
    <property type="entry name" value="FIBRONECTIN TYPE-III DOMAIN-CONTAINING PROTEIN"/>
    <property type="match status" value="1"/>
</dbReference>
<feature type="region of interest" description="Disordered" evidence="3">
    <location>
        <begin position="504"/>
        <end position="525"/>
    </location>
</feature>
<dbReference type="STRING" id="61395.A0A1Y1WHL7"/>
<dbReference type="RefSeq" id="XP_040746337.1">
    <property type="nucleotide sequence ID" value="XM_040892173.1"/>
</dbReference>
<dbReference type="PANTHER" id="PTHR46093">
    <property type="entry name" value="ACYL-COA-BINDING DOMAIN-CONTAINING PROTEIN 5"/>
    <property type="match status" value="1"/>
</dbReference>
<sequence>MYMLVIQLCLLAAASARRLPPKPRYHHSMEIVNGKLCVFGGKDNATTTRLQDFLLDFRCVKLTRPIRRVQPGWEQLESASRFAMPPLAQQTSVYDRSSRIIVPYGGQTPDGFSKADKIMIFTTTYEAWDASYISDVLPRRYIHSAVLQESSGDMVVFGGASDATTAGEKTARWRDPARMVLDKVRHRSHLQSIGRLADNATTGTIIQDTNAIPPEEIALLTHHTSTLVNDTLMVVLGGDNWNNSKSDADMVPFDRAHVYNVDDHTWTMQPCRGQVPLPRSGHTAALHRDSIYIFGGANNSNWSMIYNDMYALDTRTWVWREISVPHMPKPRYGHQMKALGHYLIISHGFLESSTGDPDIYFFDTESHTFVDRYSPEGISRSELDTEWAPPVQSRTHAIIAVMFLLQCLAGILPLCLVARSLWRILVARASSRPQRDTRVRRMSSRLARYSETLRNSSIFPYKRTSVDPDTDQATVTSPSSFVHSGRRRASSIPLETILDKSNRQSISEGTSTVIGSDQANQGRSKRSFAMSNRRHSRVMDDIPDTRPYVARRLTVSARLPQEDVSSTHHSTDRIVRFSDVIDEPVIDTAAYDNISLSTLDILTPVAEVPDALAESYSTLERFYIVNENAES</sequence>
<organism evidence="5 6">
    <name type="scientific">Linderina pennispora</name>
    <dbReference type="NCBI Taxonomy" id="61395"/>
    <lineage>
        <taxon>Eukaryota</taxon>
        <taxon>Fungi</taxon>
        <taxon>Fungi incertae sedis</taxon>
        <taxon>Zoopagomycota</taxon>
        <taxon>Kickxellomycotina</taxon>
        <taxon>Kickxellomycetes</taxon>
        <taxon>Kickxellales</taxon>
        <taxon>Kickxellaceae</taxon>
        <taxon>Linderina</taxon>
    </lineage>
</organism>
<feature type="compositionally biased region" description="Polar residues" evidence="3">
    <location>
        <begin position="471"/>
        <end position="482"/>
    </location>
</feature>
<comment type="caution">
    <text evidence="5">The sequence shown here is derived from an EMBL/GenBank/DDBJ whole genome shotgun (WGS) entry which is preliminary data.</text>
</comment>
<feature type="chain" id="PRO_5010991429" description="Galactose oxidase" evidence="4">
    <location>
        <begin position="17"/>
        <end position="631"/>
    </location>
</feature>
<reference evidence="5 6" key="1">
    <citation type="submission" date="2016-07" db="EMBL/GenBank/DDBJ databases">
        <title>Pervasive Adenine N6-methylation of Active Genes in Fungi.</title>
        <authorList>
            <consortium name="DOE Joint Genome Institute"/>
            <person name="Mondo S.J."/>
            <person name="Dannebaum R.O."/>
            <person name="Kuo R.C."/>
            <person name="Labutti K."/>
            <person name="Haridas S."/>
            <person name="Kuo A."/>
            <person name="Salamov A."/>
            <person name="Ahrendt S.R."/>
            <person name="Lipzen A."/>
            <person name="Sullivan W."/>
            <person name="Andreopoulos W.B."/>
            <person name="Clum A."/>
            <person name="Lindquist E."/>
            <person name="Daum C."/>
            <person name="Ramamoorthy G.K."/>
            <person name="Gryganskyi A."/>
            <person name="Culley D."/>
            <person name="Magnuson J.K."/>
            <person name="James T.Y."/>
            <person name="O'Malley M.A."/>
            <person name="Stajich J.E."/>
            <person name="Spatafora J.W."/>
            <person name="Visel A."/>
            <person name="Grigoriev I.V."/>
        </authorList>
    </citation>
    <scope>NUCLEOTIDE SEQUENCE [LARGE SCALE GENOMIC DNA]</scope>
    <source>
        <strain evidence="5 6">ATCC 12442</strain>
    </source>
</reference>
<evidence type="ECO:0008006" key="7">
    <source>
        <dbReference type="Google" id="ProtNLM"/>
    </source>
</evidence>
<evidence type="ECO:0000256" key="1">
    <source>
        <dbReference type="ARBA" id="ARBA00022441"/>
    </source>
</evidence>
<keyword evidence="6" id="KW-1185">Reference proteome</keyword>
<dbReference type="EMBL" id="MCFD01000002">
    <property type="protein sequence ID" value="ORX72997.1"/>
    <property type="molecule type" value="Genomic_DNA"/>
</dbReference>
<dbReference type="SUPFAM" id="SSF117281">
    <property type="entry name" value="Kelch motif"/>
    <property type="match status" value="2"/>
</dbReference>
<feature type="signal peptide" evidence="4">
    <location>
        <begin position="1"/>
        <end position="16"/>
    </location>
</feature>
<evidence type="ECO:0000313" key="5">
    <source>
        <dbReference type="EMBL" id="ORX72997.1"/>
    </source>
</evidence>
<keyword evidence="4" id="KW-0732">Signal</keyword>
<evidence type="ECO:0000313" key="6">
    <source>
        <dbReference type="Proteomes" id="UP000193922"/>
    </source>
</evidence>
<dbReference type="Gene3D" id="2.120.10.80">
    <property type="entry name" value="Kelch-type beta propeller"/>
    <property type="match status" value="2"/>
</dbReference>
<feature type="region of interest" description="Disordered" evidence="3">
    <location>
        <begin position="462"/>
        <end position="488"/>
    </location>
</feature>
<dbReference type="Proteomes" id="UP000193922">
    <property type="component" value="Unassembled WGS sequence"/>
</dbReference>
<dbReference type="InterPro" id="IPR015915">
    <property type="entry name" value="Kelch-typ_b-propeller"/>
</dbReference>
<evidence type="ECO:0000256" key="3">
    <source>
        <dbReference type="SAM" id="MobiDB-lite"/>
    </source>
</evidence>
<dbReference type="GeneID" id="63808821"/>
<dbReference type="AlphaFoldDB" id="A0A1Y1WHL7"/>